<feature type="transmembrane region" description="Helical" evidence="8">
    <location>
        <begin position="103"/>
        <end position="129"/>
    </location>
</feature>
<dbReference type="Proteomes" id="UP000473325">
    <property type="component" value="Unassembled WGS sequence"/>
</dbReference>
<evidence type="ECO:0000256" key="5">
    <source>
        <dbReference type="ARBA" id="ARBA00022970"/>
    </source>
</evidence>
<sequence>MNATATDEVTAASAAPASSPGLRPVLTKAAGWVVKIFVLLIAVEIISTFLTSDSLQWSTVWEYMFDDRVLTGVWQTIKLTVIAMVLGCLIGLALALMRLSHSVLLNAVAGAYVWVFRGTPLLVQILFWFNLASFLPDLSVGIPFGPEFGSSPTNDLITPLVAATLGLGLNEGAYMSEIFRAGILSVDQGQSEASAALGMTRGQAMRRIILPQAMRVIVPPTGNQVISMLKGTSLVSIISMNELLYTVQVIYSRTFETIPLLVVASIWYLVLTTVLSIGQYFIERHYSRGATRNARPSVAQRLRLTGRAESHDGFFSSPATQPADGRVVDQETK</sequence>
<dbReference type="GO" id="GO:0006865">
    <property type="term" value="P:amino acid transport"/>
    <property type="evidence" value="ECO:0007669"/>
    <property type="project" value="UniProtKB-KW"/>
</dbReference>
<protein>
    <submittedName>
        <fullName evidence="11">ABC transporter permease subunit</fullName>
    </submittedName>
</protein>
<proteinExistence type="inferred from homology"/>
<dbReference type="InterPro" id="IPR010065">
    <property type="entry name" value="AA_ABC_transptr_permease_3TM"/>
</dbReference>
<feature type="domain" description="ABC transmembrane type-1" evidence="10">
    <location>
        <begin position="73"/>
        <end position="279"/>
    </location>
</feature>
<evidence type="ECO:0000256" key="6">
    <source>
        <dbReference type="ARBA" id="ARBA00022989"/>
    </source>
</evidence>
<dbReference type="PANTHER" id="PTHR30614">
    <property type="entry name" value="MEMBRANE COMPONENT OF AMINO ACID ABC TRANSPORTER"/>
    <property type="match status" value="1"/>
</dbReference>
<keyword evidence="2 8" id="KW-0813">Transport</keyword>
<dbReference type="GO" id="GO:0043190">
    <property type="term" value="C:ATP-binding cassette (ABC) transporter complex"/>
    <property type="evidence" value="ECO:0007669"/>
    <property type="project" value="InterPro"/>
</dbReference>
<evidence type="ECO:0000259" key="10">
    <source>
        <dbReference type="PROSITE" id="PS50928"/>
    </source>
</evidence>
<dbReference type="FunFam" id="1.10.3720.10:FF:000006">
    <property type="entry name" value="Glutamate/aspartate ABC transporter, permease protein GltK"/>
    <property type="match status" value="1"/>
</dbReference>
<feature type="transmembrane region" description="Helical" evidence="8">
    <location>
        <begin position="32"/>
        <end position="52"/>
    </location>
</feature>
<gene>
    <name evidence="11" type="ORF">GRQ65_17485</name>
</gene>
<keyword evidence="7 8" id="KW-0472">Membrane</keyword>
<dbReference type="CDD" id="cd06261">
    <property type="entry name" value="TM_PBP2"/>
    <property type="match status" value="1"/>
</dbReference>
<dbReference type="InterPro" id="IPR043429">
    <property type="entry name" value="ArtM/GltK/GlnP/TcyL/YhdX-like"/>
</dbReference>
<dbReference type="Pfam" id="PF00528">
    <property type="entry name" value="BPD_transp_1"/>
    <property type="match status" value="1"/>
</dbReference>
<dbReference type="InterPro" id="IPR035906">
    <property type="entry name" value="MetI-like_sf"/>
</dbReference>
<dbReference type="GO" id="GO:0022857">
    <property type="term" value="F:transmembrane transporter activity"/>
    <property type="evidence" value="ECO:0007669"/>
    <property type="project" value="InterPro"/>
</dbReference>
<dbReference type="AlphaFoldDB" id="A0A6L7F379"/>
<feature type="transmembrane region" description="Helical" evidence="8">
    <location>
        <begin position="72"/>
        <end position="96"/>
    </location>
</feature>
<comment type="subcellular location">
    <subcellularLocation>
        <location evidence="1 8">Cell membrane</location>
        <topology evidence="1 8">Multi-pass membrane protein</topology>
    </subcellularLocation>
</comment>
<feature type="transmembrane region" description="Helical" evidence="8">
    <location>
        <begin position="258"/>
        <end position="282"/>
    </location>
</feature>
<evidence type="ECO:0000256" key="1">
    <source>
        <dbReference type="ARBA" id="ARBA00004651"/>
    </source>
</evidence>
<keyword evidence="3" id="KW-1003">Cell membrane</keyword>
<keyword evidence="6 8" id="KW-1133">Transmembrane helix</keyword>
<evidence type="ECO:0000256" key="2">
    <source>
        <dbReference type="ARBA" id="ARBA00022448"/>
    </source>
</evidence>
<evidence type="ECO:0000313" key="12">
    <source>
        <dbReference type="Proteomes" id="UP000473325"/>
    </source>
</evidence>
<dbReference type="EMBL" id="WUEK01000012">
    <property type="protein sequence ID" value="MXG91344.1"/>
    <property type="molecule type" value="Genomic_DNA"/>
</dbReference>
<dbReference type="NCBIfam" id="TIGR01726">
    <property type="entry name" value="HEQRo_perm_3TM"/>
    <property type="match status" value="1"/>
</dbReference>
<evidence type="ECO:0000313" key="11">
    <source>
        <dbReference type="EMBL" id="MXG91344.1"/>
    </source>
</evidence>
<keyword evidence="12" id="KW-1185">Reference proteome</keyword>
<dbReference type="SUPFAM" id="SSF161098">
    <property type="entry name" value="MetI-like"/>
    <property type="match status" value="1"/>
</dbReference>
<organism evidence="11 12">
    <name type="scientific">Nocardioides flavescens</name>
    <dbReference type="NCBI Taxonomy" id="2691959"/>
    <lineage>
        <taxon>Bacteria</taxon>
        <taxon>Bacillati</taxon>
        <taxon>Actinomycetota</taxon>
        <taxon>Actinomycetes</taxon>
        <taxon>Propionibacteriales</taxon>
        <taxon>Nocardioidaceae</taxon>
        <taxon>Nocardioides</taxon>
    </lineage>
</organism>
<accession>A0A6L7F379</accession>
<evidence type="ECO:0000256" key="4">
    <source>
        <dbReference type="ARBA" id="ARBA00022692"/>
    </source>
</evidence>
<feature type="region of interest" description="Disordered" evidence="9">
    <location>
        <begin position="310"/>
        <end position="333"/>
    </location>
</feature>
<evidence type="ECO:0000256" key="9">
    <source>
        <dbReference type="SAM" id="MobiDB-lite"/>
    </source>
</evidence>
<evidence type="ECO:0000256" key="3">
    <source>
        <dbReference type="ARBA" id="ARBA00022475"/>
    </source>
</evidence>
<dbReference type="PANTHER" id="PTHR30614:SF0">
    <property type="entry name" value="L-CYSTINE TRANSPORT SYSTEM PERMEASE PROTEIN TCYL"/>
    <property type="match status" value="1"/>
</dbReference>
<dbReference type="PROSITE" id="PS50928">
    <property type="entry name" value="ABC_TM1"/>
    <property type="match status" value="1"/>
</dbReference>
<keyword evidence="4 8" id="KW-0812">Transmembrane</keyword>
<name>A0A6L7F379_9ACTN</name>
<comment type="similarity">
    <text evidence="8">Belongs to the binding-protein-dependent transport system permease family.</text>
</comment>
<dbReference type="InterPro" id="IPR000515">
    <property type="entry name" value="MetI-like"/>
</dbReference>
<keyword evidence="5" id="KW-0029">Amino-acid transport</keyword>
<dbReference type="RefSeq" id="WP_160879282.1">
    <property type="nucleotide sequence ID" value="NZ_WUEK01000012.1"/>
</dbReference>
<reference evidence="11 12" key="1">
    <citation type="submission" date="2019-12" db="EMBL/GenBank/DDBJ databases">
        <authorList>
            <person name="Kun Z."/>
        </authorList>
    </citation>
    <scope>NUCLEOTIDE SEQUENCE [LARGE SCALE GENOMIC DNA]</scope>
    <source>
        <strain evidence="11 12">YIM 123512</strain>
    </source>
</reference>
<dbReference type="Gene3D" id="1.10.3720.10">
    <property type="entry name" value="MetI-like"/>
    <property type="match status" value="1"/>
</dbReference>
<evidence type="ECO:0000256" key="7">
    <source>
        <dbReference type="ARBA" id="ARBA00023136"/>
    </source>
</evidence>
<comment type="caution">
    <text evidence="11">The sequence shown here is derived from an EMBL/GenBank/DDBJ whole genome shotgun (WGS) entry which is preliminary data.</text>
</comment>
<evidence type="ECO:0000256" key="8">
    <source>
        <dbReference type="RuleBase" id="RU363032"/>
    </source>
</evidence>